<dbReference type="Proteomes" id="UP000615760">
    <property type="component" value="Unassembled WGS sequence"/>
</dbReference>
<dbReference type="RefSeq" id="WP_188621640.1">
    <property type="nucleotide sequence ID" value="NZ_BMJE01000007.1"/>
</dbReference>
<organism evidence="1 2">
    <name type="scientific">Flavobacterium suaedae</name>
    <dbReference type="NCBI Taxonomy" id="1767027"/>
    <lineage>
        <taxon>Bacteria</taxon>
        <taxon>Pseudomonadati</taxon>
        <taxon>Bacteroidota</taxon>
        <taxon>Flavobacteriia</taxon>
        <taxon>Flavobacteriales</taxon>
        <taxon>Flavobacteriaceae</taxon>
        <taxon>Flavobacterium</taxon>
    </lineage>
</organism>
<protein>
    <submittedName>
        <fullName evidence="1">Uncharacterized protein</fullName>
    </submittedName>
</protein>
<sequence length="218" mass="25002">MEKHTHGLTYKKYIPYLLCSVLLVILLQPRCNSETRIKTNYQALNDSISYYKNRLGSQTATIKTLLADKETLGVLLTDKDKELQELIKEFASVKNVVKYKDRIVIDTIKVTYTDTLPYPDFERTGKIKNKWYSFRYKSMNDGFTLDSLTIPNEVTVITGVKRKWFLGKQTITTDVTSTNPYIKVTELKAAEVEVPTPVYKKWYVWLGVGILGGILVAN</sequence>
<name>A0ABQ1K4I8_9FLAO</name>
<reference evidence="2" key="1">
    <citation type="journal article" date="2019" name="Int. J. Syst. Evol. Microbiol.">
        <title>The Global Catalogue of Microorganisms (GCM) 10K type strain sequencing project: providing services to taxonomists for standard genome sequencing and annotation.</title>
        <authorList>
            <consortium name="The Broad Institute Genomics Platform"/>
            <consortium name="The Broad Institute Genome Sequencing Center for Infectious Disease"/>
            <person name="Wu L."/>
            <person name="Ma J."/>
        </authorList>
    </citation>
    <scope>NUCLEOTIDE SEQUENCE [LARGE SCALE GENOMIC DNA]</scope>
    <source>
        <strain evidence="2">CGMCC 1.15461</strain>
    </source>
</reference>
<dbReference type="EMBL" id="BMJE01000007">
    <property type="protein sequence ID" value="GGB83901.1"/>
    <property type="molecule type" value="Genomic_DNA"/>
</dbReference>
<accession>A0ABQ1K4I8</accession>
<evidence type="ECO:0000313" key="2">
    <source>
        <dbReference type="Proteomes" id="UP000615760"/>
    </source>
</evidence>
<keyword evidence="2" id="KW-1185">Reference proteome</keyword>
<comment type="caution">
    <text evidence="1">The sequence shown here is derived from an EMBL/GenBank/DDBJ whole genome shotgun (WGS) entry which is preliminary data.</text>
</comment>
<gene>
    <name evidence="1" type="ORF">GCM10007424_24890</name>
</gene>
<evidence type="ECO:0000313" key="1">
    <source>
        <dbReference type="EMBL" id="GGB83901.1"/>
    </source>
</evidence>
<proteinExistence type="predicted"/>